<evidence type="ECO:0000256" key="3">
    <source>
        <dbReference type="ARBA" id="ARBA00022519"/>
    </source>
</evidence>
<keyword evidence="5" id="KW-0472">Membrane</keyword>
<keyword evidence="2" id="KW-1003">Cell membrane</keyword>
<dbReference type="GO" id="GO:0016746">
    <property type="term" value="F:acyltransferase activity"/>
    <property type="evidence" value="ECO:0007669"/>
    <property type="project" value="UniProtKB-KW"/>
</dbReference>
<keyword evidence="3" id="KW-0997">Cell inner membrane</keyword>
<dbReference type="GO" id="GO:0005886">
    <property type="term" value="C:plasma membrane"/>
    <property type="evidence" value="ECO:0007669"/>
    <property type="project" value="UniProtKB-SubCell"/>
</dbReference>
<evidence type="ECO:0000256" key="1">
    <source>
        <dbReference type="ARBA" id="ARBA00004533"/>
    </source>
</evidence>
<dbReference type="EMBL" id="FOGZ01000004">
    <property type="protein sequence ID" value="SER61791.1"/>
    <property type="molecule type" value="Genomic_DNA"/>
</dbReference>
<name>A0A1H9QMI8_9ACTN</name>
<dbReference type="PANTHER" id="PTHR30606">
    <property type="entry name" value="LIPID A BIOSYNTHESIS LAUROYL ACYLTRANSFERASE"/>
    <property type="match status" value="1"/>
</dbReference>
<evidence type="ECO:0000313" key="8">
    <source>
        <dbReference type="Proteomes" id="UP000198815"/>
    </source>
</evidence>
<keyword evidence="8" id="KW-1185">Reference proteome</keyword>
<evidence type="ECO:0000256" key="2">
    <source>
        <dbReference type="ARBA" id="ARBA00022475"/>
    </source>
</evidence>
<dbReference type="PANTHER" id="PTHR30606:SF10">
    <property type="entry name" value="PHOSPHATIDYLINOSITOL MANNOSIDE ACYLTRANSFERASE"/>
    <property type="match status" value="1"/>
</dbReference>
<evidence type="ECO:0000256" key="5">
    <source>
        <dbReference type="ARBA" id="ARBA00023136"/>
    </source>
</evidence>
<dbReference type="AlphaFoldDB" id="A0A1H9QMI8"/>
<keyword evidence="4 7" id="KW-0808">Transferase</keyword>
<reference evidence="7 8" key="1">
    <citation type="submission" date="2016-10" db="EMBL/GenBank/DDBJ databases">
        <authorList>
            <person name="de Groot N.N."/>
        </authorList>
    </citation>
    <scope>NUCLEOTIDE SEQUENCE [LARGE SCALE GENOMIC DNA]</scope>
    <source>
        <strain evidence="7 8">DSM 16859</strain>
    </source>
</reference>
<proteinExistence type="predicted"/>
<comment type="subcellular location">
    <subcellularLocation>
        <location evidence="1">Cell inner membrane</location>
    </subcellularLocation>
</comment>
<dbReference type="CDD" id="cd07984">
    <property type="entry name" value="LPLAT_LABLAT-like"/>
    <property type="match status" value="1"/>
</dbReference>
<dbReference type="Proteomes" id="UP000198815">
    <property type="component" value="Unassembled WGS sequence"/>
</dbReference>
<gene>
    <name evidence="7" type="ORF">SAMN05443377_1049</name>
</gene>
<accession>A0A1H9QMI8</accession>
<dbReference type="OrthoDB" id="9803456at2"/>
<evidence type="ECO:0000256" key="6">
    <source>
        <dbReference type="ARBA" id="ARBA00023315"/>
    </source>
</evidence>
<sequence>MKPRKHVLSQLAVMKVGAHTPQWLWRPLGAVVLRWLVAKPPRHVRQWQLNYQVITGAEPGRRATRKAFSSWFENVAVSLQLGHWSPARIRKKVVIEDPEAWARLVGLSREGGLVVALPHMGSWDLVGAYAGLEQLPVTSVAEALPDGQFEYFRDLRAKLGIKIFSVKERNVFGLLRDDVDAGALVCLVADRDFSRRGLPVHWDLPTGRLEQTMPPGPALLAQQGNHPLMAAATWFDGHRKLHVVIAGPIAVGPHEQGLIEASQWLADFFVEQIRAHPLDWHMLQRFFKGVTA</sequence>
<protein>
    <submittedName>
        <fullName evidence="7">KDO2-lipid IV(A) lauroyltransferase</fullName>
    </submittedName>
</protein>
<evidence type="ECO:0000256" key="4">
    <source>
        <dbReference type="ARBA" id="ARBA00022679"/>
    </source>
</evidence>
<dbReference type="RefSeq" id="WP_091967678.1">
    <property type="nucleotide sequence ID" value="NZ_FOGZ01000004.1"/>
</dbReference>
<organism evidence="7 8">
    <name type="scientific">Propionibacterium cyclohexanicum</name>
    <dbReference type="NCBI Taxonomy" id="64702"/>
    <lineage>
        <taxon>Bacteria</taxon>
        <taxon>Bacillati</taxon>
        <taxon>Actinomycetota</taxon>
        <taxon>Actinomycetes</taxon>
        <taxon>Propionibacteriales</taxon>
        <taxon>Propionibacteriaceae</taxon>
        <taxon>Propionibacterium</taxon>
    </lineage>
</organism>
<keyword evidence="6" id="KW-0012">Acyltransferase</keyword>
<dbReference type="GO" id="GO:0009247">
    <property type="term" value="P:glycolipid biosynthetic process"/>
    <property type="evidence" value="ECO:0007669"/>
    <property type="project" value="UniProtKB-ARBA"/>
</dbReference>
<dbReference type="InterPro" id="IPR004960">
    <property type="entry name" value="LipA_acyltrans"/>
</dbReference>
<dbReference type="STRING" id="64702.SAMN05443377_1049"/>
<dbReference type="Pfam" id="PF03279">
    <property type="entry name" value="Lip_A_acyltrans"/>
    <property type="match status" value="1"/>
</dbReference>
<evidence type="ECO:0000313" key="7">
    <source>
        <dbReference type="EMBL" id="SER61791.1"/>
    </source>
</evidence>